<feature type="domain" description="Protein kinase" evidence="3">
    <location>
        <begin position="133"/>
        <end position="504"/>
    </location>
</feature>
<dbReference type="Pfam" id="PF03109">
    <property type="entry name" value="ABC1"/>
    <property type="match status" value="1"/>
</dbReference>
<keyword evidence="2" id="KW-0812">Transmembrane</keyword>
<evidence type="ECO:0000259" key="3">
    <source>
        <dbReference type="PROSITE" id="PS50011"/>
    </source>
</evidence>
<dbReference type="CDD" id="cd05121">
    <property type="entry name" value="ABC1_ADCK3-like"/>
    <property type="match status" value="1"/>
</dbReference>
<dbReference type="EMBL" id="BMGS01000006">
    <property type="protein sequence ID" value="GGG48407.1"/>
    <property type="molecule type" value="Genomic_DNA"/>
</dbReference>
<dbReference type="PANTHER" id="PTHR10566">
    <property type="entry name" value="CHAPERONE-ACTIVITY OF BC1 COMPLEX CABC1 -RELATED"/>
    <property type="match status" value="1"/>
</dbReference>
<dbReference type="InterPro" id="IPR050154">
    <property type="entry name" value="UbiB_kinase"/>
</dbReference>
<dbReference type="Gene3D" id="1.10.510.10">
    <property type="entry name" value="Transferase(Phosphotransferase) domain 1"/>
    <property type="match status" value="1"/>
</dbReference>
<proteinExistence type="inferred from homology"/>
<evidence type="ECO:0000313" key="4">
    <source>
        <dbReference type="EMBL" id="GGG48407.1"/>
    </source>
</evidence>
<evidence type="ECO:0000256" key="1">
    <source>
        <dbReference type="ARBA" id="ARBA00009670"/>
    </source>
</evidence>
<keyword evidence="5" id="KW-1185">Reference proteome</keyword>
<dbReference type="SUPFAM" id="SSF56112">
    <property type="entry name" value="Protein kinase-like (PK-like)"/>
    <property type="match status" value="1"/>
</dbReference>
<dbReference type="InterPro" id="IPR011009">
    <property type="entry name" value="Kinase-like_dom_sf"/>
</dbReference>
<dbReference type="Proteomes" id="UP000601361">
    <property type="component" value="Unassembled WGS sequence"/>
</dbReference>
<dbReference type="InterPro" id="IPR004147">
    <property type="entry name" value="ABC1_dom"/>
</dbReference>
<keyword evidence="2" id="KW-0472">Membrane</keyword>
<comment type="similarity">
    <text evidence="1">Belongs to the protein kinase superfamily. ADCK protein kinase family.</text>
</comment>
<sequence>MLTLRFMFKNTISNLTRIRQVAEVLIRYGFEDVVTSTALRRLVPPSRRRSWQEGEQAVFETTRWQRIRMIIEELGPTFIKLAQALSNRADLLPQPLIDEFEKLQSNVPPFPVAQARRIIEQELGRPLEEVFTEFDEVPLGSASIGQVHGARLLSGERVVVKVQRPDVQEKVRTDLSLLHELVRLTAPFLRRQGLNNPQDIVDAFERSMTKELDYTSEARSMEQFRKLYEDYDTFYIPRPYRELSTNRILVIEFVSGCKITDKPQLLEWGMSPEKVAETGMDIYLTQIFEFGAFHADPHPGNVLVRPDGTLVLIDFGMVGRLTKQQKYAFAGVFIGMARQDPRSMALNFRRLALTSEIPDMRAFEADLAQLIEDFATLDVKEMSMSDLADSLQGVIYRYKLQVPGAVFLILRALVILEGIGKVLHPRFNTFEFVRPYGTRIIAEQYSAENIQNEALYTGTQLLALLQTLPTDVRQIMRKISRGDLRVRVELSGYQLLLRKADQLVSRGILAAVAVAMIVFAGLSLLGHYPASMPYHRGLPVITWYSLGVAAFLLLILFILGTKNERRGE</sequence>
<gene>
    <name evidence="4" type="ORF">GCM10011378_25700</name>
</gene>
<name>A0ABQ1WZD3_9BACT</name>
<protein>
    <submittedName>
        <fullName evidence="4">ABC transporter</fullName>
    </submittedName>
</protein>
<feature type="transmembrane region" description="Helical" evidence="2">
    <location>
        <begin position="540"/>
        <end position="559"/>
    </location>
</feature>
<feature type="transmembrane region" description="Helical" evidence="2">
    <location>
        <begin position="508"/>
        <end position="528"/>
    </location>
</feature>
<comment type="caution">
    <text evidence="4">The sequence shown here is derived from an EMBL/GenBank/DDBJ whole genome shotgun (WGS) entry which is preliminary data.</text>
</comment>
<dbReference type="PANTHER" id="PTHR10566:SF113">
    <property type="entry name" value="PROTEIN ACTIVITY OF BC1 COMPLEX KINASE 7, CHLOROPLASTIC"/>
    <property type="match status" value="1"/>
</dbReference>
<accession>A0ABQ1WZD3</accession>
<dbReference type="InterPro" id="IPR000719">
    <property type="entry name" value="Prot_kinase_dom"/>
</dbReference>
<organism evidence="4 5">
    <name type="scientific">Hymenobacter glacieicola</name>
    <dbReference type="NCBI Taxonomy" id="1562124"/>
    <lineage>
        <taxon>Bacteria</taxon>
        <taxon>Pseudomonadati</taxon>
        <taxon>Bacteroidota</taxon>
        <taxon>Cytophagia</taxon>
        <taxon>Cytophagales</taxon>
        <taxon>Hymenobacteraceae</taxon>
        <taxon>Hymenobacter</taxon>
    </lineage>
</organism>
<evidence type="ECO:0000313" key="5">
    <source>
        <dbReference type="Proteomes" id="UP000601361"/>
    </source>
</evidence>
<dbReference type="PROSITE" id="PS50011">
    <property type="entry name" value="PROTEIN_KINASE_DOM"/>
    <property type="match status" value="1"/>
</dbReference>
<reference evidence="5" key="1">
    <citation type="journal article" date="2019" name="Int. J. Syst. Evol. Microbiol.">
        <title>The Global Catalogue of Microorganisms (GCM) 10K type strain sequencing project: providing services to taxonomists for standard genome sequencing and annotation.</title>
        <authorList>
            <consortium name="The Broad Institute Genomics Platform"/>
            <consortium name="The Broad Institute Genome Sequencing Center for Infectious Disease"/>
            <person name="Wu L."/>
            <person name="Ma J."/>
        </authorList>
    </citation>
    <scope>NUCLEOTIDE SEQUENCE [LARGE SCALE GENOMIC DNA]</scope>
    <source>
        <strain evidence="5">CGMCC 1.12990</strain>
    </source>
</reference>
<evidence type="ECO:0000256" key="2">
    <source>
        <dbReference type="SAM" id="Phobius"/>
    </source>
</evidence>
<keyword evidence="2" id="KW-1133">Transmembrane helix</keyword>